<keyword evidence="4" id="KW-1185">Reference proteome</keyword>
<organism evidence="3 4">
    <name type="scientific">Mastacembelus armatus</name>
    <name type="common">zig-zag eel</name>
    <dbReference type="NCBI Taxonomy" id="205130"/>
    <lineage>
        <taxon>Eukaryota</taxon>
        <taxon>Metazoa</taxon>
        <taxon>Chordata</taxon>
        <taxon>Craniata</taxon>
        <taxon>Vertebrata</taxon>
        <taxon>Euteleostomi</taxon>
        <taxon>Actinopterygii</taxon>
        <taxon>Neopterygii</taxon>
        <taxon>Teleostei</taxon>
        <taxon>Neoteleostei</taxon>
        <taxon>Acanthomorphata</taxon>
        <taxon>Anabantaria</taxon>
        <taxon>Synbranchiformes</taxon>
        <taxon>Mastacembelidae</taxon>
        <taxon>Mastacembelus</taxon>
    </lineage>
</organism>
<feature type="compositionally biased region" description="Basic and acidic residues" evidence="2">
    <location>
        <begin position="470"/>
        <end position="485"/>
    </location>
</feature>
<dbReference type="Ensembl" id="ENSMAMT00000017358.2">
    <property type="protein sequence ID" value="ENSMAMP00000016901.1"/>
    <property type="gene ID" value="ENSMAMG00000011439.2"/>
</dbReference>
<dbReference type="PANTHER" id="PTHR13594">
    <property type="entry name" value="CENTRIOLAR COILED-COIL PROTEIN OF 110 KDA"/>
    <property type="match status" value="1"/>
</dbReference>
<dbReference type="AlphaFoldDB" id="A0A3Q3M2Q5"/>
<dbReference type="InterPro" id="IPR033207">
    <property type="entry name" value="CCP110"/>
</dbReference>
<evidence type="ECO:0000313" key="4">
    <source>
        <dbReference type="Proteomes" id="UP000261640"/>
    </source>
</evidence>
<dbReference type="PANTHER" id="PTHR13594:SF2">
    <property type="entry name" value="SI:CH73-100L22.3"/>
    <property type="match status" value="1"/>
</dbReference>
<feature type="coiled-coil region" evidence="1">
    <location>
        <begin position="959"/>
        <end position="993"/>
    </location>
</feature>
<dbReference type="InParanoid" id="A0A3Q3M2Q5"/>
<dbReference type="GO" id="GO:0007099">
    <property type="term" value="P:centriole replication"/>
    <property type="evidence" value="ECO:0007669"/>
    <property type="project" value="InterPro"/>
</dbReference>
<dbReference type="Pfam" id="PF16025">
    <property type="entry name" value="CaM_bind"/>
    <property type="match status" value="1"/>
</dbReference>
<reference evidence="3" key="1">
    <citation type="submission" date="2025-08" db="UniProtKB">
        <authorList>
            <consortium name="Ensembl"/>
        </authorList>
    </citation>
    <scope>IDENTIFICATION</scope>
</reference>
<dbReference type="GeneID" id="113128436"/>
<feature type="compositionally biased region" description="Basic and acidic residues" evidence="2">
    <location>
        <begin position="365"/>
        <end position="378"/>
    </location>
</feature>
<reference evidence="3" key="2">
    <citation type="submission" date="2025-09" db="UniProtKB">
        <authorList>
            <consortium name="Ensembl"/>
        </authorList>
    </citation>
    <scope>IDENTIFICATION</scope>
</reference>
<keyword evidence="1" id="KW-0175">Coiled coil</keyword>
<feature type="region of interest" description="Disordered" evidence="2">
    <location>
        <begin position="407"/>
        <end position="453"/>
    </location>
</feature>
<evidence type="ECO:0000256" key="2">
    <source>
        <dbReference type="SAM" id="MobiDB-lite"/>
    </source>
</evidence>
<feature type="compositionally biased region" description="Polar residues" evidence="2">
    <location>
        <begin position="1206"/>
        <end position="1215"/>
    </location>
</feature>
<feature type="compositionally biased region" description="Basic and acidic residues" evidence="2">
    <location>
        <begin position="16"/>
        <end position="25"/>
    </location>
</feature>
<sequence length="1215" mass="136257">MEDYDGFVQHRLSHLRRGEEEEQHSKASPASSLIRFHGRPILPPLLSGEQREEMQRHREAAQKAAAHRKLKDDPRMAYVQAILHSVQLRKTPTLEELLQESDINAKSSYSSNTSTGAVSQSNFFVSTKDNLSLSPPPVRKGNDDASLPLLTPTTYSAFFTSNLTPPLSEECLIDQHDSQHGPQPSSLNGASHHSVSSGYVAYESVENTITVSGKTDLASKSHGFGSLEGVYNMASFFLHNTSNTIAKMPDIISYPPIDGEELERSGLESSFCNNVLTVKDICCTPFEKDSVTSDDLLAETSESSHLDSSKHKDNPPFTTVFDLDKDQNFDSRTEGSVSSLENSPEISQTLSTHHSPTTEVQIQHKHTETEVADSHVDEAEPSEEPYRLSLQALLKKSQEYRRRQRMLRNQAKNTKIQETTQEQPRARAEEQSLSDKENDESCSKGTVIAEGKKTKERRRTLILTMEASTKKSWENERTVESESFGKKTNAKSESMHLTQDENAKEMTSGDEDTTLKNNKLNSSEDVITEPKQINTLIQHPLSTSTETFPDQGAFYLNTYPTYLCKGLEKYHSIPVPNFSRSPVRCKSSIKDGRAVSGAETSVGKVVVNTCSNKDHKAEEKSHRNSHTAVFSAVNLIVEGDVTNVLAKSTQHIDQLESSLSSLKVLISDLESTVKENLQENCSQIKHTMQGESGFKDINHSEEIKDEQHMQLFQSDCKCDSKDAEYMEWSRRQSSDNCKNTLEDTEPEPSFSDANDVPLTVQGKGTETVNTSELRLVKTLTTERKTEKGSGKGEVIKSYACKKQQPPAKHILSLAQQMRVPDVFRNVPSEITVQCNASELLDTSSHTVERRNEMAVEGHDSSRSPSLNQSYDVDTPSDLWLLEGSGSDSGTKGHLFQGKHLTPESEGEGQGGVSKVKRRLLMHMVEEAQERSADVSGGVRPSSSTPRVAARWYEGHGHNKDKQEQLKQAHAAQVRALQDEHRRQQEELLQALAVRYHLLQSVSFPCSMSASRLGDTLTFSTLSQPSSPLSEHYRPLLLAAVKGFLTRRLLRTERVAQLVRTIRDTQQFLQAFQEQSPSRGELSSRQDLLLQERVTLQLRAARYEVYDIFFSLSARERMQLISWDRELARERELRQQSGHTGHPRRKSSLSAATQKSLERKRGLMIQKKATERHRGVEKRTGQNTGFSAEQPLEAKRGQFRANPQRIPKNTYSTRPR</sequence>
<feature type="region of interest" description="Disordered" evidence="2">
    <location>
        <begin position="301"/>
        <end position="386"/>
    </location>
</feature>
<feature type="compositionally biased region" description="Polar residues" evidence="2">
    <location>
        <begin position="334"/>
        <end position="361"/>
    </location>
</feature>
<dbReference type="GO" id="GO:0005814">
    <property type="term" value="C:centriole"/>
    <property type="evidence" value="ECO:0007669"/>
    <property type="project" value="InterPro"/>
</dbReference>
<dbReference type="GO" id="GO:1903723">
    <property type="term" value="P:negative regulation of centriole elongation"/>
    <property type="evidence" value="ECO:0007669"/>
    <property type="project" value="TreeGrafter"/>
</dbReference>
<dbReference type="Proteomes" id="UP000261640">
    <property type="component" value="Unplaced"/>
</dbReference>
<dbReference type="CTD" id="100329274"/>
<feature type="region of interest" description="Disordered" evidence="2">
    <location>
        <begin position="850"/>
        <end position="870"/>
    </location>
</feature>
<dbReference type="GO" id="GO:0032053">
    <property type="term" value="P:ciliary basal body organization"/>
    <property type="evidence" value="ECO:0007669"/>
    <property type="project" value="TreeGrafter"/>
</dbReference>
<feature type="region of interest" description="Disordered" evidence="2">
    <location>
        <begin position="730"/>
        <end position="761"/>
    </location>
</feature>
<proteinExistence type="predicted"/>
<feature type="compositionally biased region" description="Basic and acidic residues" evidence="2">
    <location>
        <begin position="1167"/>
        <end position="1179"/>
    </location>
</feature>
<dbReference type="STRING" id="205130.ENSMAMP00000016901"/>
<feature type="compositionally biased region" description="Polar residues" evidence="2">
    <location>
        <begin position="515"/>
        <end position="527"/>
    </location>
</feature>
<feature type="compositionally biased region" description="Basic and acidic residues" evidence="2">
    <location>
        <begin position="322"/>
        <end position="333"/>
    </location>
</feature>
<protein>
    <submittedName>
        <fullName evidence="3">Uncharacterized LOC113128436</fullName>
    </submittedName>
</protein>
<name>A0A3Q3M2Q5_9TELE</name>
<evidence type="ECO:0000313" key="3">
    <source>
        <dbReference type="Ensembl" id="ENSMAMP00000016901.1"/>
    </source>
</evidence>
<dbReference type="RefSeq" id="XP_026159550.1">
    <property type="nucleotide sequence ID" value="XM_026303765.1"/>
</dbReference>
<feature type="compositionally biased region" description="Basic and acidic residues" evidence="2">
    <location>
        <begin position="424"/>
        <end position="442"/>
    </location>
</feature>
<feature type="compositionally biased region" description="Basic and acidic residues" evidence="2">
    <location>
        <begin position="302"/>
        <end position="314"/>
    </location>
</feature>
<evidence type="ECO:0000256" key="1">
    <source>
        <dbReference type="SAM" id="Coils"/>
    </source>
</evidence>
<dbReference type="GeneTree" id="ENSGT00390000004090"/>
<feature type="compositionally biased region" description="Basic and acidic residues" evidence="2">
    <location>
        <begin position="850"/>
        <end position="861"/>
    </location>
</feature>
<feature type="region of interest" description="Disordered" evidence="2">
    <location>
        <begin position="882"/>
        <end position="912"/>
    </location>
</feature>
<feature type="compositionally biased region" description="Polar residues" evidence="2">
    <location>
        <begin position="410"/>
        <end position="423"/>
    </location>
</feature>
<feature type="region of interest" description="Disordered" evidence="2">
    <location>
        <begin position="1131"/>
        <end position="1215"/>
    </location>
</feature>
<feature type="region of interest" description="Disordered" evidence="2">
    <location>
        <begin position="470"/>
        <end position="527"/>
    </location>
</feature>
<dbReference type="FunCoup" id="A0A3Q3M2Q5">
    <property type="interactions" value="600"/>
</dbReference>
<dbReference type="OrthoDB" id="10028852at2759"/>
<feature type="region of interest" description="Disordered" evidence="2">
    <location>
        <begin position="1"/>
        <end position="44"/>
    </location>
</feature>
<dbReference type="GO" id="GO:0032465">
    <property type="term" value="P:regulation of cytokinesis"/>
    <property type="evidence" value="ECO:0007669"/>
    <property type="project" value="InterPro"/>
</dbReference>
<accession>A0A3Q3M2Q5</accession>